<comment type="caution">
    <text evidence="7">The sequence shown here is derived from an EMBL/GenBank/DDBJ whole genome shotgun (WGS) entry which is preliminary data.</text>
</comment>
<evidence type="ECO:0000256" key="4">
    <source>
        <dbReference type="ARBA" id="ARBA00023136"/>
    </source>
</evidence>
<comment type="subcellular location">
    <subcellularLocation>
        <location evidence="1">Membrane</location>
        <topology evidence="1">Multi-pass membrane protein</topology>
    </subcellularLocation>
</comment>
<dbReference type="Pfam" id="PF03176">
    <property type="entry name" value="MMPL"/>
    <property type="match status" value="1"/>
</dbReference>
<keyword evidence="4 5" id="KW-0472">Membrane</keyword>
<evidence type="ECO:0000256" key="3">
    <source>
        <dbReference type="ARBA" id="ARBA00022989"/>
    </source>
</evidence>
<feature type="transmembrane region" description="Helical" evidence="5">
    <location>
        <begin position="21"/>
        <end position="38"/>
    </location>
</feature>
<dbReference type="SUPFAM" id="SSF82866">
    <property type="entry name" value="Multidrug efflux transporter AcrB transmembrane domain"/>
    <property type="match status" value="1"/>
</dbReference>
<dbReference type="EMBL" id="AJWZ01006230">
    <property type="protein sequence ID" value="EKC60375.1"/>
    <property type="molecule type" value="Genomic_DNA"/>
</dbReference>
<evidence type="ECO:0000256" key="1">
    <source>
        <dbReference type="ARBA" id="ARBA00004141"/>
    </source>
</evidence>
<evidence type="ECO:0000256" key="2">
    <source>
        <dbReference type="ARBA" id="ARBA00022692"/>
    </source>
</evidence>
<keyword evidence="3 5" id="KW-1133">Transmembrane helix</keyword>
<reference evidence="7" key="1">
    <citation type="journal article" date="2013" name="Environ. Microbiol.">
        <title>Microbiota from the distal guts of lean and obese adolescents exhibit partial functional redundancy besides clear differences in community structure.</title>
        <authorList>
            <person name="Ferrer M."/>
            <person name="Ruiz A."/>
            <person name="Lanza F."/>
            <person name="Haange S.B."/>
            <person name="Oberbach A."/>
            <person name="Till H."/>
            <person name="Bargiela R."/>
            <person name="Campoy C."/>
            <person name="Segura M.T."/>
            <person name="Richter M."/>
            <person name="von Bergen M."/>
            <person name="Seifert J."/>
            <person name="Suarez A."/>
        </authorList>
    </citation>
    <scope>NUCLEOTIDE SEQUENCE</scope>
</reference>
<organism evidence="7">
    <name type="scientific">human gut metagenome</name>
    <dbReference type="NCBI Taxonomy" id="408170"/>
    <lineage>
        <taxon>unclassified sequences</taxon>
        <taxon>metagenomes</taxon>
        <taxon>organismal metagenomes</taxon>
    </lineage>
</organism>
<keyword evidence="2 5" id="KW-0812">Transmembrane</keyword>
<proteinExistence type="predicted"/>
<dbReference type="GO" id="GO:0016020">
    <property type="term" value="C:membrane"/>
    <property type="evidence" value="ECO:0007669"/>
    <property type="project" value="UniProtKB-SubCell"/>
</dbReference>
<protein>
    <submittedName>
        <fullName evidence="7">Exporters of the RND superfamily</fullName>
    </submittedName>
</protein>
<feature type="domain" description="Membrane transport protein MMPL" evidence="6">
    <location>
        <begin position="8"/>
        <end position="84"/>
    </location>
</feature>
<evidence type="ECO:0000256" key="5">
    <source>
        <dbReference type="SAM" id="Phobius"/>
    </source>
</evidence>
<dbReference type="AlphaFoldDB" id="K1T2N1"/>
<evidence type="ECO:0000313" key="7">
    <source>
        <dbReference type="EMBL" id="EKC60375.1"/>
    </source>
</evidence>
<accession>K1T2N1</accession>
<sequence>MTERINKNTAKYALENSAKSIIVSASCFFAATCGVSIISKIDMIGSICTLISRGALISMVVVITMLPAFLMVFDKIICKTTKRTRHADIKY</sequence>
<evidence type="ECO:0000259" key="6">
    <source>
        <dbReference type="Pfam" id="PF03176"/>
    </source>
</evidence>
<name>K1T2N1_9ZZZZ</name>
<dbReference type="InterPro" id="IPR004869">
    <property type="entry name" value="MMPL_dom"/>
</dbReference>
<feature type="transmembrane region" description="Helical" evidence="5">
    <location>
        <begin position="50"/>
        <end position="73"/>
    </location>
</feature>
<gene>
    <name evidence="7" type="ORF">OBE_09010</name>
</gene>